<dbReference type="Pfam" id="PF07833">
    <property type="entry name" value="Cu_amine_oxidN1"/>
    <property type="match status" value="1"/>
</dbReference>
<keyword evidence="1" id="KW-0732">Signal</keyword>
<evidence type="ECO:0000313" key="3">
    <source>
        <dbReference type="EMBL" id="ATW25157.1"/>
    </source>
</evidence>
<dbReference type="Gene3D" id="3.30.457.10">
    <property type="entry name" value="Copper amine oxidase-like, N-terminal domain"/>
    <property type="match status" value="1"/>
</dbReference>
<reference evidence="3 4" key="1">
    <citation type="submission" date="2016-10" db="EMBL/GenBank/DDBJ databases">
        <title>Complete Genome Sequence of Peptococcaceae strain DCMF.</title>
        <authorList>
            <person name="Edwards R.J."/>
            <person name="Holland S.I."/>
            <person name="Deshpande N.P."/>
            <person name="Wong Y.K."/>
            <person name="Ertan H."/>
            <person name="Manefield M."/>
            <person name="Russell T.L."/>
            <person name="Lee M.J."/>
        </authorList>
    </citation>
    <scope>NUCLEOTIDE SEQUENCE [LARGE SCALE GENOMIC DNA]</scope>
    <source>
        <strain evidence="3 4">DCMF</strain>
    </source>
</reference>
<organism evidence="3 4">
    <name type="scientific">Formimonas warabiya</name>
    <dbReference type="NCBI Taxonomy" id="1761012"/>
    <lineage>
        <taxon>Bacteria</taxon>
        <taxon>Bacillati</taxon>
        <taxon>Bacillota</taxon>
        <taxon>Clostridia</taxon>
        <taxon>Eubacteriales</taxon>
        <taxon>Peptococcaceae</taxon>
        <taxon>Candidatus Formimonas</taxon>
    </lineage>
</organism>
<dbReference type="EMBL" id="CP017634">
    <property type="protein sequence ID" value="ATW25157.1"/>
    <property type="molecule type" value="Genomic_DNA"/>
</dbReference>
<protein>
    <recommendedName>
        <fullName evidence="2">Copper amine oxidase-like N-terminal domain-containing protein</fullName>
    </recommendedName>
</protein>
<dbReference type="RefSeq" id="WP_148134412.1">
    <property type="nucleotide sequence ID" value="NZ_CP017634.1"/>
</dbReference>
<proteinExistence type="predicted"/>
<accession>A0A3G1KRR8</accession>
<dbReference type="OrthoDB" id="2379109at2"/>
<dbReference type="InterPro" id="IPR012854">
    <property type="entry name" value="Cu_amine_oxidase-like_N"/>
</dbReference>
<evidence type="ECO:0000313" key="4">
    <source>
        <dbReference type="Proteomes" id="UP000323521"/>
    </source>
</evidence>
<name>A0A3G1KRR8_FORW1</name>
<sequence length="409" mass="44850">MLRKSRLPSLVSTVALAAAIALTIPISASAAATPATDAPASDGIKITLNGREFSPQSAPFIDNGAVYLPVRDMGELLGTVVFWSFSTKSVTMTYPKLIVKLNYGSTQATVNGNAIPLTAPLRIVHDRIFAPLRFFSEATGAGVAWDSSTKMVRIIQSDDYVKGVGANSTIWLNGRTGDLYIAHPYEQSPVCVGKLDADIHDFVSIDAWLGSSGNMIVTVTDNYGESHINYDAYGVLVHDNKIVSQKKASYLQRYEKNMTYYQYLDQNANRYVENMLLTDGRMLTVFDAEGKAVQEYDLPALVGKDENYSVLGAGKDYLVVRPNRTGFLTLINLEDYSTVEMCKKLLTGKDLDYALNNDVPYPGDVLVFAGESTNGSSLVFWYDSPVDSKDNDYKELTYNRHTGEAGVLP</sequence>
<feature type="signal peptide" evidence="1">
    <location>
        <begin position="1"/>
        <end position="30"/>
    </location>
</feature>
<gene>
    <name evidence="3" type="ORF">DCMF_10595</name>
</gene>
<dbReference type="SUPFAM" id="SSF55383">
    <property type="entry name" value="Copper amine oxidase, domain N"/>
    <property type="match status" value="1"/>
</dbReference>
<dbReference type="KEGG" id="fwa:DCMF_10595"/>
<feature type="chain" id="PRO_5018219303" description="Copper amine oxidase-like N-terminal domain-containing protein" evidence="1">
    <location>
        <begin position="31"/>
        <end position="409"/>
    </location>
</feature>
<evidence type="ECO:0000256" key="1">
    <source>
        <dbReference type="SAM" id="SignalP"/>
    </source>
</evidence>
<feature type="domain" description="Copper amine oxidase-like N-terminal" evidence="2">
    <location>
        <begin position="48"/>
        <end position="154"/>
    </location>
</feature>
<dbReference type="InterPro" id="IPR036582">
    <property type="entry name" value="Mao_N_sf"/>
</dbReference>
<keyword evidence="4" id="KW-1185">Reference proteome</keyword>
<dbReference type="Proteomes" id="UP000323521">
    <property type="component" value="Chromosome"/>
</dbReference>
<evidence type="ECO:0000259" key="2">
    <source>
        <dbReference type="Pfam" id="PF07833"/>
    </source>
</evidence>
<dbReference type="AlphaFoldDB" id="A0A3G1KRR8"/>